<organism evidence="1 2">
    <name type="scientific">Ilyodon furcidens</name>
    <name type="common">goldbreast splitfin</name>
    <dbReference type="NCBI Taxonomy" id="33524"/>
    <lineage>
        <taxon>Eukaryota</taxon>
        <taxon>Metazoa</taxon>
        <taxon>Chordata</taxon>
        <taxon>Craniata</taxon>
        <taxon>Vertebrata</taxon>
        <taxon>Euteleostomi</taxon>
        <taxon>Actinopterygii</taxon>
        <taxon>Neopterygii</taxon>
        <taxon>Teleostei</taxon>
        <taxon>Neoteleostei</taxon>
        <taxon>Acanthomorphata</taxon>
        <taxon>Ovalentaria</taxon>
        <taxon>Atherinomorphae</taxon>
        <taxon>Cyprinodontiformes</taxon>
        <taxon>Goodeidae</taxon>
        <taxon>Ilyodon</taxon>
    </lineage>
</organism>
<evidence type="ECO:0000313" key="1">
    <source>
        <dbReference type="EMBL" id="MEQ2233148.1"/>
    </source>
</evidence>
<dbReference type="EMBL" id="JAHRIQ010036630">
    <property type="protein sequence ID" value="MEQ2233148.1"/>
    <property type="molecule type" value="Genomic_DNA"/>
</dbReference>
<comment type="caution">
    <text evidence="1">The sequence shown here is derived from an EMBL/GenBank/DDBJ whole genome shotgun (WGS) entry which is preliminary data.</text>
</comment>
<protein>
    <submittedName>
        <fullName evidence="1">Uncharacterized protein</fullName>
    </submittedName>
</protein>
<proteinExistence type="predicted"/>
<name>A0ABV0TJS5_9TELE</name>
<reference evidence="1 2" key="1">
    <citation type="submission" date="2021-06" db="EMBL/GenBank/DDBJ databases">
        <authorList>
            <person name="Palmer J.M."/>
        </authorList>
    </citation>
    <scope>NUCLEOTIDE SEQUENCE [LARGE SCALE GENOMIC DNA]</scope>
    <source>
        <strain evidence="2">if_2019</strain>
        <tissue evidence="1">Muscle</tissue>
    </source>
</reference>
<evidence type="ECO:0000313" key="2">
    <source>
        <dbReference type="Proteomes" id="UP001482620"/>
    </source>
</evidence>
<sequence length="101" mass="11107">MCAQRFTSSANSSAPHSATNHYFALSYFCLFLFPSTPSLSASSYLNPVSLRSSYVMKCSEAGITHAQHNTLIGGFYRELQSPEEGILKALVNIYGFARDTQ</sequence>
<gene>
    <name evidence="1" type="ORF">ILYODFUR_018982</name>
</gene>
<accession>A0ABV0TJS5</accession>
<dbReference type="Proteomes" id="UP001482620">
    <property type="component" value="Unassembled WGS sequence"/>
</dbReference>
<keyword evidence="2" id="KW-1185">Reference proteome</keyword>